<reference evidence="1" key="2">
    <citation type="journal article" date="2022" name="Sci. Total Environ.">
        <title>Prevalence, transmission, and molecular epidemiology of tet(X)-positive bacteria among humans, animals, and environmental niches in China: An epidemiological, and genomic-based study.</title>
        <authorList>
            <person name="Dong N."/>
            <person name="Zeng Y."/>
            <person name="Cai C."/>
            <person name="Sun C."/>
            <person name="Lu J."/>
            <person name="Liu C."/>
            <person name="Zhou H."/>
            <person name="Sun Q."/>
            <person name="Shu L."/>
            <person name="Wang H."/>
            <person name="Wang Y."/>
            <person name="Wang S."/>
            <person name="Wu C."/>
            <person name="Chan E.W."/>
            <person name="Chen G."/>
            <person name="Shen Z."/>
            <person name="Chen S."/>
            <person name="Zhang R."/>
        </authorList>
    </citation>
    <scope>NUCLEOTIDE SEQUENCE</scope>
    <source>
        <strain evidence="1">R655-4</strain>
    </source>
</reference>
<dbReference type="RefSeq" id="WP_286492389.1">
    <property type="nucleotide sequence ID" value="NZ_JACAGJ010000003.1"/>
</dbReference>
<protein>
    <submittedName>
        <fullName evidence="1">Uncharacterized protein</fullName>
    </submittedName>
</protein>
<accession>A0AAJ1V7B4</accession>
<sequence length="87" mass="10351">MELWIPFKFDVYNLNKPIENEIVNIESFTYAIDKLINFMKGIRPNGWLGISPQKQDDLDKANQIVENLYKAKRFIEDMYSKHKSIIK</sequence>
<evidence type="ECO:0000313" key="1">
    <source>
        <dbReference type="EMBL" id="MDM1072154.1"/>
    </source>
</evidence>
<organism evidence="1 2">
    <name type="scientific">Empedobacter brevis</name>
    <dbReference type="NCBI Taxonomy" id="247"/>
    <lineage>
        <taxon>Bacteria</taxon>
        <taxon>Pseudomonadati</taxon>
        <taxon>Bacteroidota</taxon>
        <taxon>Flavobacteriia</taxon>
        <taxon>Flavobacteriales</taxon>
        <taxon>Weeksellaceae</taxon>
        <taxon>Empedobacter</taxon>
    </lineage>
</organism>
<gene>
    <name evidence="1" type="ORF">HX001_06550</name>
</gene>
<reference evidence="1" key="1">
    <citation type="submission" date="2020-06" db="EMBL/GenBank/DDBJ databases">
        <authorList>
            <person name="Dong N."/>
        </authorList>
    </citation>
    <scope>NUCLEOTIDE SEQUENCE</scope>
    <source>
        <strain evidence="1">R655-4</strain>
    </source>
</reference>
<dbReference type="EMBL" id="JACAGJ010000003">
    <property type="protein sequence ID" value="MDM1072154.1"/>
    <property type="molecule type" value="Genomic_DNA"/>
</dbReference>
<comment type="caution">
    <text evidence="1">The sequence shown here is derived from an EMBL/GenBank/DDBJ whole genome shotgun (WGS) entry which is preliminary data.</text>
</comment>
<evidence type="ECO:0000313" key="2">
    <source>
        <dbReference type="Proteomes" id="UP001170959"/>
    </source>
</evidence>
<name>A0AAJ1V7B4_9FLAO</name>
<proteinExistence type="predicted"/>
<dbReference type="Proteomes" id="UP001170959">
    <property type="component" value="Unassembled WGS sequence"/>
</dbReference>
<dbReference type="AlphaFoldDB" id="A0AAJ1V7B4"/>